<gene>
    <name evidence="2" type="ORF">PLA107_032310</name>
</gene>
<dbReference type="EMBL" id="CP031226">
    <property type="protein sequence ID" value="AXH59911.1"/>
    <property type="molecule type" value="Genomic_DNA"/>
</dbReference>
<evidence type="ECO:0000256" key="1">
    <source>
        <dbReference type="SAM" id="Phobius"/>
    </source>
</evidence>
<dbReference type="AlphaFoldDB" id="A0AAD0PWB2"/>
<geneLocation type="plasmid" evidence="3">
    <name>pmppla107</name>
</geneLocation>
<name>A0AAD0PWB2_PSEAV</name>
<dbReference type="Proteomes" id="UP000006426">
    <property type="component" value="Plasmid pmppla107"/>
</dbReference>
<dbReference type="RefSeq" id="WP_005741778.1">
    <property type="nucleotide sequence ID" value="NZ_CP031226.1"/>
</dbReference>
<keyword evidence="2" id="KW-0614">Plasmid</keyword>
<feature type="transmembrane region" description="Helical" evidence="1">
    <location>
        <begin position="56"/>
        <end position="77"/>
    </location>
</feature>
<proteinExistence type="predicted"/>
<organism evidence="2 3">
    <name type="scientific">Pseudomonas amygdali pv. lachrymans str. M301315</name>
    <dbReference type="NCBI Taxonomy" id="629260"/>
    <lineage>
        <taxon>Bacteria</taxon>
        <taxon>Pseudomonadati</taxon>
        <taxon>Pseudomonadota</taxon>
        <taxon>Gammaproteobacteria</taxon>
        <taxon>Pseudomonadales</taxon>
        <taxon>Pseudomonadaceae</taxon>
        <taxon>Pseudomonas</taxon>
        <taxon>Pseudomonas amygdali</taxon>
    </lineage>
</organism>
<feature type="transmembrane region" description="Helical" evidence="1">
    <location>
        <begin position="89"/>
        <end position="106"/>
    </location>
</feature>
<keyword evidence="1" id="KW-0812">Transmembrane</keyword>
<accession>A0AAD0PWB2</accession>
<keyword evidence="1" id="KW-1133">Transmembrane helix</keyword>
<evidence type="ECO:0000313" key="3">
    <source>
        <dbReference type="Proteomes" id="UP000006426"/>
    </source>
</evidence>
<dbReference type="GeneID" id="39474505"/>
<sequence length="190" mass="21534">MTTRAYLKGQKMAINSSGLTPADSVCRNLHDECKHLCARIRDEMDKAIIPVRATHIGFLVFAATFLLWGLLISPVIFKGEFNFERLLLAAVWGMTAGVIAFGFAIAQKAKQEISNYLYLRISEERSHYPDLDGLRLGGVPLSLGALSGHLHDLMRALESDINHPARNTFRWKEDEDVELFQFNHKPKQFY</sequence>
<keyword evidence="1" id="KW-0472">Membrane</keyword>
<reference evidence="2 3" key="1">
    <citation type="journal article" date="2011" name="PLoS Pathog.">
        <title>Dynamic evolution of pathogenicity revealed by sequencing and comparative genomics of 19 Pseudomonas syringae isolates.</title>
        <authorList>
            <person name="Baltrus D.A."/>
            <person name="Nishimura M.T."/>
            <person name="Romanchuk A."/>
            <person name="Chang J.H."/>
            <person name="Mukhtar M.S."/>
            <person name="Cherkis K."/>
            <person name="Roach J."/>
            <person name="Grant S.R."/>
            <person name="Jones C.D."/>
            <person name="Dangl J.L."/>
        </authorList>
    </citation>
    <scope>NUCLEOTIDE SEQUENCE [LARGE SCALE GENOMIC DNA]</scope>
    <source>
        <strain evidence="2 3">M301315</strain>
    </source>
</reference>
<protein>
    <submittedName>
        <fullName evidence="2">Uncharacterized protein</fullName>
    </submittedName>
</protein>
<evidence type="ECO:0000313" key="2">
    <source>
        <dbReference type="EMBL" id="AXH59911.1"/>
    </source>
</evidence>